<dbReference type="Proteomes" id="UP000247810">
    <property type="component" value="Unassembled WGS sequence"/>
</dbReference>
<accession>A0A319DH23</accession>
<organism evidence="1 2">
    <name type="scientific">Aspergillus ellipticus CBS 707.79</name>
    <dbReference type="NCBI Taxonomy" id="1448320"/>
    <lineage>
        <taxon>Eukaryota</taxon>
        <taxon>Fungi</taxon>
        <taxon>Dikarya</taxon>
        <taxon>Ascomycota</taxon>
        <taxon>Pezizomycotina</taxon>
        <taxon>Eurotiomycetes</taxon>
        <taxon>Eurotiomycetidae</taxon>
        <taxon>Eurotiales</taxon>
        <taxon>Aspergillaceae</taxon>
        <taxon>Aspergillus</taxon>
        <taxon>Aspergillus subgen. Circumdati</taxon>
    </lineage>
</organism>
<sequence length="80" mass="9223">MIFGLPRYLAPRAFRAPDGALQALKDWHLWALRNFDPATVDADGDNAVWGFKFFRERKEIFDTINGFDLDAIATHHLTFI</sequence>
<gene>
    <name evidence="1" type="ORF">BO71DRAFT_396822</name>
</gene>
<keyword evidence="2" id="KW-1185">Reference proteome</keyword>
<evidence type="ECO:0000313" key="1">
    <source>
        <dbReference type="EMBL" id="PYH96691.1"/>
    </source>
</evidence>
<dbReference type="AlphaFoldDB" id="A0A319DH23"/>
<dbReference type="EMBL" id="KZ825834">
    <property type="protein sequence ID" value="PYH96691.1"/>
    <property type="molecule type" value="Genomic_DNA"/>
</dbReference>
<proteinExistence type="predicted"/>
<protein>
    <submittedName>
        <fullName evidence="1">Uncharacterized protein</fullName>
    </submittedName>
</protein>
<evidence type="ECO:0000313" key="2">
    <source>
        <dbReference type="Proteomes" id="UP000247810"/>
    </source>
</evidence>
<dbReference type="VEuPathDB" id="FungiDB:BO71DRAFT_396822"/>
<name>A0A319DH23_9EURO</name>
<reference evidence="1 2" key="1">
    <citation type="submission" date="2018-02" db="EMBL/GenBank/DDBJ databases">
        <title>The genomes of Aspergillus section Nigri reveals drivers in fungal speciation.</title>
        <authorList>
            <consortium name="DOE Joint Genome Institute"/>
            <person name="Vesth T.C."/>
            <person name="Nybo J."/>
            <person name="Theobald S."/>
            <person name="Brandl J."/>
            <person name="Frisvad J.C."/>
            <person name="Nielsen K.F."/>
            <person name="Lyhne E.K."/>
            <person name="Kogle M.E."/>
            <person name="Kuo A."/>
            <person name="Riley R."/>
            <person name="Clum A."/>
            <person name="Nolan M."/>
            <person name="Lipzen A."/>
            <person name="Salamov A."/>
            <person name="Henrissat B."/>
            <person name="Wiebenga A."/>
            <person name="De vries R.P."/>
            <person name="Grigoriev I.V."/>
            <person name="Mortensen U.H."/>
            <person name="Andersen M.R."/>
            <person name="Baker S.E."/>
        </authorList>
    </citation>
    <scope>NUCLEOTIDE SEQUENCE [LARGE SCALE GENOMIC DNA]</scope>
    <source>
        <strain evidence="1 2">CBS 707.79</strain>
    </source>
</reference>
<dbReference type="OrthoDB" id="3366823at2759"/>